<evidence type="ECO:0000313" key="2">
    <source>
        <dbReference type="EMBL" id="PSV42617.1"/>
    </source>
</evidence>
<dbReference type="Gene3D" id="3.30.420.10">
    <property type="entry name" value="Ribonuclease H-like superfamily/Ribonuclease H"/>
    <property type="match status" value="1"/>
</dbReference>
<proteinExistence type="predicted"/>
<dbReference type="GO" id="GO:0003676">
    <property type="term" value="F:nucleic acid binding"/>
    <property type="evidence" value="ECO:0007669"/>
    <property type="project" value="InterPro"/>
</dbReference>
<comment type="caution">
    <text evidence="2">The sequence shown here is derived from an EMBL/GenBank/DDBJ whole genome shotgun (WGS) entry which is preliminary data.</text>
</comment>
<reference evidence="2 3" key="1">
    <citation type="submission" date="2018-03" db="EMBL/GenBank/DDBJ databases">
        <title>Whole genome sequencing of Histamine producing bacteria.</title>
        <authorList>
            <person name="Butler K."/>
        </authorList>
    </citation>
    <scope>NUCLEOTIDE SEQUENCE [LARGE SCALE GENOMIC DNA]</scope>
    <source>
        <strain evidence="2 3">ATCC 19614</strain>
    </source>
</reference>
<sequence>MVYNLPNVSIIKLPPYSPERNLIEQVWSWMSQHHLTNQALENYDEIVDKVCNTWNSFLK</sequence>
<dbReference type="EMBL" id="PYOC01000017">
    <property type="protein sequence ID" value="PSV42617.1"/>
    <property type="molecule type" value="Genomic_DNA"/>
</dbReference>
<accession>A0A2T3L1Z4</accession>
<dbReference type="RefSeq" id="WP_107256612.1">
    <property type="nucleotide sequence ID" value="NZ_PYOC01000017.1"/>
</dbReference>
<dbReference type="AlphaFoldDB" id="A0A2T3L1Z4"/>
<evidence type="ECO:0000259" key="1">
    <source>
        <dbReference type="Pfam" id="PF13358"/>
    </source>
</evidence>
<dbReference type="Pfam" id="PF13358">
    <property type="entry name" value="DDE_3"/>
    <property type="match status" value="1"/>
</dbReference>
<dbReference type="Proteomes" id="UP000241803">
    <property type="component" value="Unassembled WGS sequence"/>
</dbReference>
<protein>
    <recommendedName>
        <fullName evidence="1">Tc1-like transposase DDE domain-containing protein</fullName>
    </recommendedName>
</protein>
<name>A0A2T3L1Z4_9GAMM</name>
<dbReference type="InterPro" id="IPR036397">
    <property type="entry name" value="RNaseH_sf"/>
</dbReference>
<evidence type="ECO:0000313" key="3">
    <source>
        <dbReference type="Proteomes" id="UP000241803"/>
    </source>
</evidence>
<gene>
    <name evidence="2" type="ORF">C9J47_25270</name>
</gene>
<dbReference type="InterPro" id="IPR038717">
    <property type="entry name" value="Tc1-like_DDE_dom"/>
</dbReference>
<organism evidence="2 3">
    <name type="scientific">Photobacterium indicum</name>
    <dbReference type="NCBI Taxonomy" id="81447"/>
    <lineage>
        <taxon>Bacteria</taxon>
        <taxon>Pseudomonadati</taxon>
        <taxon>Pseudomonadota</taxon>
        <taxon>Gammaproteobacteria</taxon>
        <taxon>Vibrionales</taxon>
        <taxon>Vibrionaceae</taxon>
        <taxon>Photobacterium</taxon>
    </lineage>
</organism>
<feature type="domain" description="Tc1-like transposase DDE" evidence="1">
    <location>
        <begin position="7"/>
        <end position="46"/>
    </location>
</feature>
<keyword evidence="3" id="KW-1185">Reference proteome</keyword>